<keyword evidence="3 4" id="KW-0786">Thiamine pyrophosphate</keyword>
<dbReference type="GO" id="GO:0009083">
    <property type="term" value="P:branched-chain amino acid catabolic process"/>
    <property type="evidence" value="ECO:0007669"/>
    <property type="project" value="TreeGrafter"/>
</dbReference>
<dbReference type="PANTHER" id="PTHR43380">
    <property type="entry name" value="2-OXOISOVALERATE DEHYDROGENASE SUBUNIT ALPHA, MITOCHONDRIAL"/>
    <property type="match status" value="1"/>
</dbReference>
<accession>A0A4V3BKW5</accession>
<dbReference type="Gene3D" id="3.40.50.970">
    <property type="match status" value="1"/>
</dbReference>
<comment type="cofactor">
    <cofactor evidence="1 4">
        <name>thiamine diphosphate</name>
        <dbReference type="ChEBI" id="CHEBI:58937"/>
    </cofactor>
</comment>
<gene>
    <name evidence="6" type="ORF">EDF64_10695</name>
</gene>
<dbReference type="GO" id="GO:0000287">
    <property type="term" value="F:magnesium ion binding"/>
    <property type="evidence" value="ECO:0007669"/>
    <property type="project" value="UniProtKB-ARBA"/>
</dbReference>
<sequence length="378" mass="41306">MSFRAAAPATTTVRLLDTEGRFVETDENAEFAAAARAIPDETLLAMHRRMVLTRRFDHAGHNLQRTGQLGLWVPSHGQEAAQTGSAFALRAQDHVFPSYREHAVTMHRGVEPMEIIAMYRGQTHGGWDPDQRGNTHISTLVIGSQTLHATGYALGQKLDGDVGTGDPDRDACSIVYFGDGASSQGDVNEAFVFSASTQAPVVFFLQNNHWAISVPVSVQSPTPLVDRPRGFGIPSVLIDGNDILASYTASVVATDHARSGKGPAFIEADTYRIGAHTSSDDPSRYRAEGELEDWVRRDPIVRSAAYLRSKGVTDEQFAAFDEEGEDIAADVRRRTVALTPPSVDVMFDNVYREPHPLIAEQKAWLERYEAGYEGGAHA</sequence>
<evidence type="ECO:0000259" key="5">
    <source>
        <dbReference type="Pfam" id="PF00676"/>
    </source>
</evidence>
<dbReference type="InterPro" id="IPR001017">
    <property type="entry name" value="DH_E1"/>
</dbReference>
<evidence type="ECO:0000313" key="6">
    <source>
        <dbReference type="EMBL" id="TDN43922.1"/>
    </source>
</evidence>
<protein>
    <recommendedName>
        <fullName evidence="4">2-oxoisovalerate dehydrogenase subunit alpha</fullName>
        <ecNumber evidence="4">1.2.4.4</ecNumber>
    </recommendedName>
    <alternativeName>
        <fullName evidence="4">Branched-chain alpha-keto acid dehydrogenase E1 component alpha chain</fullName>
    </alternativeName>
</protein>
<dbReference type="RefSeq" id="WP_133519914.1">
    <property type="nucleotide sequence ID" value="NZ_SNVW01000006.1"/>
</dbReference>
<dbReference type="EC" id="1.2.4.4" evidence="4"/>
<evidence type="ECO:0000256" key="2">
    <source>
        <dbReference type="ARBA" id="ARBA00023002"/>
    </source>
</evidence>
<dbReference type="InterPro" id="IPR050771">
    <property type="entry name" value="Alpha-ketoacid_DH_E1_comp"/>
</dbReference>
<evidence type="ECO:0000256" key="1">
    <source>
        <dbReference type="ARBA" id="ARBA00001964"/>
    </source>
</evidence>
<dbReference type="OrthoDB" id="9766715at2"/>
<comment type="catalytic activity">
    <reaction evidence="4">
        <text>N(6)-[(R)-lipoyl]-L-lysyl-[protein] + 3-methyl-2-oxobutanoate + H(+) = N(6)-[(R)-S(8)-2-methylpropanoyldihydrolipoyl]-L-lysyl-[protein] + CO2</text>
        <dbReference type="Rhea" id="RHEA:13457"/>
        <dbReference type="Rhea" id="RHEA-COMP:10474"/>
        <dbReference type="Rhea" id="RHEA-COMP:10497"/>
        <dbReference type="ChEBI" id="CHEBI:11851"/>
        <dbReference type="ChEBI" id="CHEBI:15378"/>
        <dbReference type="ChEBI" id="CHEBI:16526"/>
        <dbReference type="ChEBI" id="CHEBI:83099"/>
        <dbReference type="ChEBI" id="CHEBI:83142"/>
        <dbReference type="EC" id="1.2.4.4"/>
    </reaction>
</comment>
<keyword evidence="2 4" id="KW-0560">Oxidoreductase</keyword>
<reference evidence="6 7" key="1">
    <citation type="submission" date="2019-03" db="EMBL/GenBank/DDBJ databases">
        <title>Genomic analyses of the natural microbiome of Caenorhabditis elegans.</title>
        <authorList>
            <person name="Samuel B."/>
        </authorList>
    </citation>
    <scope>NUCLEOTIDE SEQUENCE [LARGE SCALE GENOMIC DNA]</scope>
    <source>
        <strain evidence="6 7">JUb65</strain>
    </source>
</reference>
<feature type="domain" description="Dehydrogenase E1 component" evidence="5">
    <location>
        <begin position="48"/>
        <end position="316"/>
    </location>
</feature>
<evidence type="ECO:0000313" key="7">
    <source>
        <dbReference type="Proteomes" id="UP000295764"/>
    </source>
</evidence>
<dbReference type="STRING" id="2035.RU06_06020"/>
<comment type="caution">
    <text evidence="6">The sequence shown here is derived from an EMBL/GenBank/DDBJ whole genome shotgun (WGS) entry which is preliminary data.</text>
</comment>
<comment type="function">
    <text evidence="4">The branched-chain alpha-keto dehydrogenase complex catalyzes the overall conversion of alpha-keto acids to acyl-CoA and CO(2). It contains multiple copies of three enzymatic components: branched-chain alpha-keto acid decarboxylase (E1), lipoamide acyltransferase (E2) and lipoamide dehydrogenase (E3).</text>
</comment>
<dbReference type="Pfam" id="PF00676">
    <property type="entry name" value="E1_dh"/>
    <property type="match status" value="1"/>
</dbReference>
<dbReference type="Proteomes" id="UP000295764">
    <property type="component" value="Unassembled WGS sequence"/>
</dbReference>
<evidence type="ECO:0000256" key="4">
    <source>
        <dbReference type="RuleBase" id="RU365014"/>
    </source>
</evidence>
<dbReference type="GO" id="GO:0003863">
    <property type="term" value="F:branched-chain 2-oxo acid dehydrogenase activity"/>
    <property type="evidence" value="ECO:0007669"/>
    <property type="project" value="UniProtKB-EC"/>
</dbReference>
<proteinExistence type="inferred from homology"/>
<dbReference type="InterPro" id="IPR029061">
    <property type="entry name" value="THDP-binding"/>
</dbReference>
<dbReference type="CDD" id="cd02000">
    <property type="entry name" value="TPP_E1_PDC_ADC_BCADC"/>
    <property type="match status" value="1"/>
</dbReference>
<dbReference type="SUPFAM" id="SSF52518">
    <property type="entry name" value="Thiamin diphosphate-binding fold (THDP-binding)"/>
    <property type="match status" value="1"/>
</dbReference>
<evidence type="ECO:0000256" key="3">
    <source>
        <dbReference type="ARBA" id="ARBA00023052"/>
    </source>
</evidence>
<dbReference type="PANTHER" id="PTHR43380:SF1">
    <property type="entry name" value="2-OXOISOVALERATE DEHYDROGENASE SUBUNIT ALPHA, MITOCHONDRIAL"/>
    <property type="match status" value="1"/>
</dbReference>
<comment type="similarity">
    <text evidence="4">Belongs to the BCKDHA family.</text>
</comment>
<dbReference type="EMBL" id="SNVW01000006">
    <property type="protein sequence ID" value="TDN43922.1"/>
    <property type="molecule type" value="Genomic_DNA"/>
</dbReference>
<name>A0A4V3BKW5_9MICO</name>
<organism evidence="6 7">
    <name type="scientific">Curtobacterium flaccumfaciens</name>
    <dbReference type="NCBI Taxonomy" id="2035"/>
    <lineage>
        <taxon>Bacteria</taxon>
        <taxon>Bacillati</taxon>
        <taxon>Actinomycetota</taxon>
        <taxon>Actinomycetes</taxon>
        <taxon>Micrococcales</taxon>
        <taxon>Microbacteriaceae</taxon>
        <taxon>Curtobacterium</taxon>
    </lineage>
</organism>
<keyword evidence="6" id="KW-0670">Pyruvate</keyword>
<dbReference type="AlphaFoldDB" id="A0A4V3BKW5"/>